<name>A5DA86_PICGU</name>
<dbReference type="OMA" id="DLYGCHG"/>
<dbReference type="OrthoDB" id="4347at2759"/>
<gene>
    <name evidence="1" type="ORF">PGUG_00191</name>
</gene>
<sequence>MYNMRCSYISKLYGLVQEIEMSPKTLILIPCHGVWFGNRGDGINPNAGDSRAEWALAPFQIEGYDHLCFKDHILEALKRLKNDPQAIAIVSGGQTKKECGPISEAQSYYSLATQLCNDKNIVERVHLEEYARDSFENVLFSLCKFYELFGAYPDHLRVVGFEFKRKRFLDLHLKQALKFVNCEYIGNDPDPRDIIDKDKYFQDLHQAEYNHAVKHFENDWYGVQSPLLQKRVSRNPFGRRHGYHESNPSLAPLLEAIGDERKTYESSEKIRNKVTFPWKVAE</sequence>
<keyword evidence="2" id="KW-1185">Reference proteome</keyword>
<dbReference type="PANTHER" id="PTHR28110">
    <property type="entry name" value="TRANSMEMBRANE PROTEIN"/>
    <property type="match status" value="1"/>
</dbReference>
<dbReference type="Proteomes" id="UP000001997">
    <property type="component" value="Unassembled WGS sequence"/>
</dbReference>
<dbReference type="InterPro" id="IPR055323">
    <property type="entry name" value="C57A10.07/YOR238W"/>
</dbReference>
<accession>A5DA86</accession>
<dbReference type="EMBL" id="CH408155">
    <property type="protein sequence ID" value="EDK36093.2"/>
    <property type="molecule type" value="Genomic_DNA"/>
</dbReference>
<protein>
    <recommendedName>
        <fullName evidence="3">DUF218 domain-containing protein</fullName>
    </recommendedName>
</protein>
<dbReference type="GeneID" id="5129551"/>
<dbReference type="FunCoup" id="A5DA86">
    <property type="interactions" value="57"/>
</dbReference>
<dbReference type="HOGENOM" id="CLU_048479_1_1_1"/>
<organism evidence="1 2">
    <name type="scientific">Meyerozyma guilliermondii (strain ATCC 6260 / CBS 566 / DSM 6381 / JCM 1539 / NBRC 10279 / NRRL Y-324)</name>
    <name type="common">Yeast</name>
    <name type="synonym">Candida guilliermondii</name>
    <dbReference type="NCBI Taxonomy" id="294746"/>
    <lineage>
        <taxon>Eukaryota</taxon>
        <taxon>Fungi</taxon>
        <taxon>Dikarya</taxon>
        <taxon>Ascomycota</taxon>
        <taxon>Saccharomycotina</taxon>
        <taxon>Pichiomycetes</taxon>
        <taxon>Debaryomycetaceae</taxon>
        <taxon>Meyerozyma</taxon>
    </lineage>
</organism>
<dbReference type="GO" id="GO:0005737">
    <property type="term" value="C:cytoplasm"/>
    <property type="evidence" value="ECO:0007669"/>
    <property type="project" value="TreeGrafter"/>
</dbReference>
<reference evidence="1 2" key="1">
    <citation type="journal article" date="2009" name="Nature">
        <title>Evolution of pathogenicity and sexual reproduction in eight Candida genomes.</title>
        <authorList>
            <person name="Butler G."/>
            <person name="Rasmussen M.D."/>
            <person name="Lin M.F."/>
            <person name="Santos M.A."/>
            <person name="Sakthikumar S."/>
            <person name="Munro C.A."/>
            <person name="Rheinbay E."/>
            <person name="Grabherr M."/>
            <person name="Forche A."/>
            <person name="Reedy J.L."/>
            <person name="Agrafioti I."/>
            <person name="Arnaud M.B."/>
            <person name="Bates S."/>
            <person name="Brown A.J."/>
            <person name="Brunke S."/>
            <person name="Costanzo M.C."/>
            <person name="Fitzpatrick D.A."/>
            <person name="de Groot P.W."/>
            <person name="Harris D."/>
            <person name="Hoyer L.L."/>
            <person name="Hube B."/>
            <person name="Klis F.M."/>
            <person name="Kodira C."/>
            <person name="Lennard N."/>
            <person name="Logue M.E."/>
            <person name="Martin R."/>
            <person name="Neiman A.M."/>
            <person name="Nikolaou E."/>
            <person name="Quail M.A."/>
            <person name="Quinn J."/>
            <person name="Santos M.C."/>
            <person name="Schmitzberger F.F."/>
            <person name="Sherlock G."/>
            <person name="Shah P."/>
            <person name="Silverstein K.A."/>
            <person name="Skrzypek M.S."/>
            <person name="Soll D."/>
            <person name="Staggs R."/>
            <person name="Stansfield I."/>
            <person name="Stumpf M.P."/>
            <person name="Sudbery P.E."/>
            <person name="Srikantha T."/>
            <person name="Zeng Q."/>
            <person name="Berman J."/>
            <person name="Berriman M."/>
            <person name="Heitman J."/>
            <person name="Gow N.A."/>
            <person name="Lorenz M.C."/>
            <person name="Birren B.W."/>
            <person name="Kellis M."/>
            <person name="Cuomo C.A."/>
        </authorList>
    </citation>
    <scope>NUCLEOTIDE SEQUENCE [LARGE SCALE GENOMIC DNA]</scope>
    <source>
        <strain evidence="2">ATCC 6260 / CBS 566 / DSM 6381 / JCM 1539 / NBRC 10279 / NRRL Y-324</strain>
    </source>
</reference>
<dbReference type="KEGG" id="pgu:PGUG_00191"/>
<dbReference type="InParanoid" id="A5DA86"/>
<dbReference type="PANTHER" id="PTHR28110:SF1">
    <property type="entry name" value="TRANSMEMBRANE PROTEIN"/>
    <property type="match status" value="1"/>
</dbReference>
<evidence type="ECO:0008006" key="3">
    <source>
        <dbReference type="Google" id="ProtNLM"/>
    </source>
</evidence>
<proteinExistence type="predicted"/>
<dbReference type="RefSeq" id="XP_001486814.2">
    <property type="nucleotide sequence ID" value="XM_001486764.1"/>
</dbReference>
<dbReference type="VEuPathDB" id="FungiDB:PGUG_00191"/>
<evidence type="ECO:0000313" key="1">
    <source>
        <dbReference type="EMBL" id="EDK36093.2"/>
    </source>
</evidence>
<evidence type="ECO:0000313" key="2">
    <source>
        <dbReference type="Proteomes" id="UP000001997"/>
    </source>
</evidence>
<dbReference type="eggNOG" id="KOG4533">
    <property type="taxonomic scope" value="Eukaryota"/>
</dbReference>
<dbReference type="AlphaFoldDB" id="A5DA86"/>